<accession>A0ABN8BBW0</accession>
<dbReference type="Proteomes" id="UP001153292">
    <property type="component" value="Chromosome 7"/>
</dbReference>
<evidence type="ECO:0000256" key="1">
    <source>
        <dbReference type="ARBA" id="ARBA00005298"/>
    </source>
</evidence>
<feature type="region of interest" description="Disordered" evidence="3">
    <location>
        <begin position="331"/>
        <end position="386"/>
    </location>
</feature>
<dbReference type="InterPro" id="IPR011022">
    <property type="entry name" value="Arrestin_C-like"/>
</dbReference>
<dbReference type="InterPro" id="IPR014752">
    <property type="entry name" value="Arrestin-like_C"/>
</dbReference>
<name>A0ABN8BBW0_CHISP</name>
<proteinExistence type="inferred from homology"/>
<keyword evidence="2" id="KW-0716">Sensory transduction</keyword>
<dbReference type="Gene3D" id="2.60.40.640">
    <property type="match status" value="2"/>
</dbReference>
<dbReference type="InterPro" id="IPR014756">
    <property type="entry name" value="Ig_E-set"/>
</dbReference>
<dbReference type="Pfam" id="PF00339">
    <property type="entry name" value="Arrestin_N"/>
    <property type="match status" value="1"/>
</dbReference>
<keyword evidence="6" id="KW-1185">Reference proteome</keyword>
<dbReference type="PANTHER" id="PTHR11188:SF176">
    <property type="entry name" value="ARRESTIN DOMAIN-CONTAINING PROTEIN 1"/>
    <property type="match status" value="1"/>
</dbReference>
<sequence length="386" mass="43567">MGVSCDICVNEPLKGSFDSGDSISGVLKYNLDENVKFNQMVVSLKGVGRLTLTKNEGIGKKAKKKNYYNKEDYVNIVNTVESNEKGKQIDATHYEKEFFFRLPEKIPPSLNYVRGHRKYKVNCNIVYYVSVEFKFCDGINKNKRFSKILKMISKIQPRLLMTPSVYIESKKLFKLIKSHESIITIRASIQNSIVEPGDKVNIFYEVSNDSNITVKAIETKLTMIYIFNVPNMCGMMFKGDVKNTQGKTGPIKSGNILRSTVEIDLPPDVYSLDFCKFVSRDYSVVITAVLPLPHSKLSLEIPIQVGNKLTNGTATTEISEDNVEKSFKPPRFTKRMGGSSKNIRGDAMPPDTETKTEHRNTKIDDVEISIKPDEPTNDDNDKPCVK</sequence>
<feature type="domain" description="Arrestin C-terminal-like" evidence="4">
    <location>
        <begin position="179"/>
        <end position="310"/>
    </location>
</feature>
<evidence type="ECO:0000256" key="3">
    <source>
        <dbReference type="SAM" id="MobiDB-lite"/>
    </source>
</evidence>
<gene>
    <name evidence="5" type="ORF">CHILSU_LOCUS10193</name>
</gene>
<evidence type="ECO:0000313" key="6">
    <source>
        <dbReference type="Proteomes" id="UP001153292"/>
    </source>
</evidence>
<dbReference type="InterPro" id="IPR050357">
    <property type="entry name" value="Arrestin_domain-protein"/>
</dbReference>
<dbReference type="PANTHER" id="PTHR11188">
    <property type="entry name" value="ARRESTIN DOMAIN CONTAINING PROTEIN"/>
    <property type="match status" value="1"/>
</dbReference>
<reference evidence="5" key="1">
    <citation type="submission" date="2021-12" db="EMBL/GenBank/DDBJ databases">
        <authorList>
            <person name="King R."/>
        </authorList>
    </citation>
    <scope>NUCLEOTIDE SEQUENCE</scope>
</reference>
<feature type="compositionally biased region" description="Basic and acidic residues" evidence="3">
    <location>
        <begin position="352"/>
        <end position="386"/>
    </location>
</feature>
<protein>
    <recommendedName>
        <fullName evidence="4">Arrestin C-terminal-like domain-containing protein</fullName>
    </recommendedName>
</protein>
<organism evidence="5 6">
    <name type="scientific">Chilo suppressalis</name>
    <name type="common">Asiatic rice borer moth</name>
    <dbReference type="NCBI Taxonomy" id="168631"/>
    <lineage>
        <taxon>Eukaryota</taxon>
        <taxon>Metazoa</taxon>
        <taxon>Ecdysozoa</taxon>
        <taxon>Arthropoda</taxon>
        <taxon>Hexapoda</taxon>
        <taxon>Insecta</taxon>
        <taxon>Pterygota</taxon>
        <taxon>Neoptera</taxon>
        <taxon>Endopterygota</taxon>
        <taxon>Lepidoptera</taxon>
        <taxon>Glossata</taxon>
        <taxon>Ditrysia</taxon>
        <taxon>Pyraloidea</taxon>
        <taxon>Crambidae</taxon>
        <taxon>Crambinae</taxon>
        <taxon>Chilo</taxon>
    </lineage>
</organism>
<dbReference type="SMART" id="SM01017">
    <property type="entry name" value="Arrestin_C"/>
    <property type="match status" value="1"/>
</dbReference>
<dbReference type="InterPro" id="IPR011021">
    <property type="entry name" value="Arrestin-like_N"/>
</dbReference>
<evidence type="ECO:0000256" key="2">
    <source>
        <dbReference type="ARBA" id="ARBA00022606"/>
    </source>
</evidence>
<dbReference type="Pfam" id="PF02752">
    <property type="entry name" value="Arrestin_C"/>
    <property type="match status" value="1"/>
</dbReference>
<evidence type="ECO:0000259" key="4">
    <source>
        <dbReference type="SMART" id="SM01017"/>
    </source>
</evidence>
<comment type="similarity">
    <text evidence="1">Belongs to the arrestin family.</text>
</comment>
<evidence type="ECO:0000313" key="5">
    <source>
        <dbReference type="EMBL" id="CAH0406804.1"/>
    </source>
</evidence>
<dbReference type="EMBL" id="OU963900">
    <property type="protein sequence ID" value="CAH0406804.1"/>
    <property type="molecule type" value="Genomic_DNA"/>
</dbReference>
<dbReference type="SUPFAM" id="SSF81296">
    <property type="entry name" value="E set domains"/>
    <property type="match status" value="2"/>
</dbReference>